<dbReference type="RefSeq" id="WP_228847379.1">
    <property type="nucleotide sequence ID" value="NZ_JADCKQ010000001.1"/>
</dbReference>
<dbReference type="PANTHER" id="PTHR42837:SF2">
    <property type="entry name" value="MEMBRANE METALLOPROTEASE ARASP2, CHLOROPLASTIC-RELATED"/>
    <property type="match status" value="1"/>
</dbReference>
<keyword evidence="10 11" id="KW-0472">Membrane</keyword>
<comment type="caution">
    <text evidence="13">The sequence shown here is derived from an EMBL/GenBank/DDBJ whole genome shotgun (WGS) entry which is preliminary data.</text>
</comment>
<dbReference type="EMBL" id="JADCKQ010000001">
    <property type="protein sequence ID" value="MBI1492324.1"/>
    <property type="molecule type" value="Genomic_DNA"/>
</dbReference>
<organism evidence="13 14">
    <name type="scientific">Halocynthiibacter styelae</name>
    <dbReference type="NCBI Taxonomy" id="2761955"/>
    <lineage>
        <taxon>Bacteria</taxon>
        <taxon>Pseudomonadati</taxon>
        <taxon>Pseudomonadota</taxon>
        <taxon>Alphaproteobacteria</taxon>
        <taxon>Rhodobacterales</taxon>
        <taxon>Paracoccaceae</taxon>
        <taxon>Halocynthiibacter</taxon>
    </lineage>
</organism>
<sequence length="444" mass="47630">MSLFNALGGGVWTAVIFIIALSVIVAVHEYGHYIVGRWSGIHADVFSLGFGPVIYARTDKHGTQWQIAALPLGGYVKFAGDADAASAGKDDEVMAELSPEELRRTMHGAPLWARAATVVAGPVFNFILSMLVFFLFFLFMGKAVDPLTVGNIRDYPQTESALQVGDQILEINGQLLPQDAKAYRDFVDALPGDNLLDYTVSRDGERMIVQAPHLSPPAVSIVAARSAARDAGMQIDDVVTAVDGQPVASFDQLLQIILASEGKPLVLDVWRAGETLKLEMTPRERDHQLEDGNFEKRWQIGMSGGTLFTPATEGAGLWNSASGAVIQTWGIISGSVEGIYHIFVGTISTCNLNGPVGMAQNVSAFAEGGLADFIRIIALLSTAVGLLNLFPIPILDGGHLVFFAYEAVTGKPPGEKALRILMTLGLTIMLSLMLFATSGDFFCN</sequence>
<feature type="transmembrane region" description="Helical" evidence="11">
    <location>
        <begin position="376"/>
        <end position="405"/>
    </location>
</feature>
<dbReference type="CDD" id="cd06163">
    <property type="entry name" value="S2P-M50_PDZ_RseP-like"/>
    <property type="match status" value="1"/>
</dbReference>
<dbReference type="Gene3D" id="2.30.42.10">
    <property type="match status" value="1"/>
</dbReference>
<evidence type="ECO:0000313" key="13">
    <source>
        <dbReference type="EMBL" id="MBI1492324.1"/>
    </source>
</evidence>
<keyword evidence="5 11" id="KW-0812">Transmembrane</keyword>
<dbReference type="AlphaFoldDB" id="A0A8J7LKC6"/>
<dbReference type="GO" id="GO:0004222">
    <property type="term" value="F:metalloendopeptidase activity"/>
    <property type="evidence" value="ECO:0007669"/>
    <property type="project" value="InterPro"/>
</dbReference>
<evidence type="ECO:0000256" key="6">
    <source>
        <dbReference type="ARBA" id="ARBA00022801"/>
    </source>
</evidence>
<dbReference type="InterPro" id="IPR008915">
    <property type="entry name" value="Peptidase_M50"/>
</dbReference>
<feature type="domain" description="PDZ" evidence="12">
    <location>
        <begin position="133"/>
        <end position="204"/>
    </location>
</feature>
<dbReference type="GO" id="GO:0046872">
    <property type="term" value="F:metal ion binding"/>
    <property type="evidence" value="ECO:0007669"/>
    <property type="project" value="UniProtKB-KW"/>
</dbReference>
<dbReference type="SUPFAM" id="SSF50156">
    <property type="entry name" value="PDZ domain-like"/>
    <property type="match status" value="2"/>
</dbReference>
<dbReference type="InterPro" id="IPR041489">
    <property type="entry name" value="PDZ_6"/>
</dbReference>
<evidence type="ECO:0000256" key="11">
    <source>
        <dbReference type="RuleBase" id="RU362031"/>
    </source>
</evidence>
<dbReference type="GO" id="GO:0016020">
    <property type="term" value="C:membrane"/>
    <property type="evidence" value="ECO:0007669"/>
    <property type="project" value="UniProtKB-SubCell"/>
</dbReference>
<dbReference type="SMART" id="SM00228">
    <property type="entry name" value="PDZ"/>
    <property type="match status" value="2"/>
</dbReference>
<dbReference type="Pfam" id="PF17820">
    <property type="entry name" value="PDZ_6"/>
    <property type="match status" value="1"/>
</dbReference>
<dbReference type="GO" id="GO:0006508">
    <property type="term" value="P:proteolysis"/>
    <property type="evidence" value="ECO:0007669"/>
    <property type="project" value="UniProtKB-KW"/>
</dbReference>
<evidence type="ECO:0000259" key="12">
    <source>
        <dbReference type="SMART" id="SM00228"/>
    </source>
</evidence>
<dbReference type="CDD" id="cd23081">
    <property type="entry name" value="cpPDZ_EcRseP-like"/>
    <property type="match status" value="1"/>
</dbReference>
<proteinExistence type="inferred from homology"/>
<gene>
    <name evidence="13" type="primary">rseP</name>
    <name evidence="13" type="ORF">H1D41_01595</name>
</gene>
<comment type="similarity">
    <text evidence="3 11">Belongs to the peptidase M50B family.</text>
</comment>
<dbReference type="PANTHER" id="PTHR42837">
    <property type="entry name" value="REGULATOR OF SIGMA-E PROTEASE RSEP"/>
    <property type="match status" value="1"/>
</dbReference>
<dbReference type="EC" id="3.4.24.-" evidence="11"/>
<evidence type="ECO:0000256" key="7">
    <source>
        <dbReference type="ARBA" id="ARBA00022833"/>
    </source>
</evidence>
<evidence type="ECO:0000256" key="1">
    <source>
        <dbReference type="ARBA" id="ARBA00001947"/>
    </source>
</evidence>
<dbReference type="Pfam" id="PF02163">
    <property type="entry name" value="Peptidase_M50"/>
    <property type="match status" value="1"/>
</dbReference>
<accession>A0A8J7LKC6</accession>
<comment type="cofactor">
    <cofactor evidence="1 11">
        <name>Zn(2+)</name>
        <dbReference type="ChEBI" id="CHEBI:29105"/>
    </cofactor>
</comment>
<evidence type="ECO:0000256" key="2">
    <source>
        <dbReference type="ARBA" id="ARBA00004141"/>
    </source>
</evidence>
<keyword evidence="11" id="KW-0479">Metal-binding</keyword>
<evidence type="ECO:0000256" key="5">
    <source>
        <dbReference type="ARBA" id="ARBA00022692"/>
    </source>
</evidence>
<keyword evidence="6 11" id="KW-0378">Hydrolase</keyword>
<comment type="subcellular location">
    <subcellularLocation>
        <location evidence="2">Membrane</location>
        <topology evidence="2">Multi-pass membrane protein</topology>
    </subcellularLocation>
</comment>
<protein>
    <recommendedName>
        <fullName evidence="11">Zinc metalloprotease</fullName>
        <ecNumber evidence="11">3.4.24.-</ecNumber>
    </recommendedName>
</protein>
<keyword evidence="9 11" id="KW-0482">Metalloprotease</keyword>
<evidence type="ECO:0000313" key="14">
    <source>
        <dbReference type="Proteomes" id="UP000640583"/>
    </source>
</evidence>
<name>A0A8J7LKC6_9RHOB</name>
<evidence type="ECO:0000256" key="10">
    <source>
        <dbReference type="ARBA" id="ARBA00023136"/>
    </source>
</evidence>
<evidence type="ECO:0000256" key="3">
    <source>
        <dbReference type="ARBA" id="ARBA00007931"/>
    </source>
</evidence>
<evidence type="ECO:0000256" key="4">
    <source>
        <dbReference type="ARBA" id="ARBA00022670"/>
    </source>
</evidence>
<evidence type="ECO:0000256" key="9">
    <source>
        <dbReference type="ARBA" id="ARBA00023049"/>
    </source>
</evidence>
<feature type="transmembrane region" description="Helical" evidence="11">
    <location>
        <begin position="417"/>
        <end position="436"/>
    </location>
</feature>
<feature type="transmembrane region" description="Helical" evidence="11">
    <location>
        <begin position="6"/>
        <end position="27"/>
    </location>
</feature>
<keyword evidence="8 11" id="KW-1133">Transmembrane helix</keyword>
<reference evidence="13" key="1">
    <citation type="submission" date="2020-10" db="EMBL/GenBank/DDBJ databases">
        <title>Paenihalocynthiibacter styelae gen. nov., sp. nov., isolated from stalked sea squirt Styela clava.</title>
        <authorList>
            <person name="Kim Y.-O."/>
            <person name="Yoon J.-H."/>
        </authorList>
    </citation>
    <scope>NUCLEOTIDE SEQUENCE</scope>
    <source>
        <strain evidence="13">MYP1-1</strain>
    </source>
</reference>
<keyword evidence="14" id="KW-1185">Reference proteome</keyword>
<dbReference type="InterPro" id="IPR004387">
    <property type="entry name" value="Pept_M50_Zn"/>
</dbReference>
<dbReference type="InterPro" id="IPR036034">
    <property type="entry name" value="PDZ_sf"/>
</dbReference>
<dbReference type="NCBIfam" id="TIGR00054">
    <property type="entry name" value="RIP metalloprotease RseP"/>
    <property type="match status" value="1"/>
</dbReference>
<keyword evidence="7 11" id="KW-0862">Zinc</keyword>
<dbReference type="Proteomes" id="UP000640583">
    <property type="component" value="Unassembled WGS sequence"/>
</dbReference>
<dbReference type="InterPro" id="IPR001478">
    <property type="entry name" value="PDZ"/>
</dbReference>
<feature type="domain" description="PDZ" evidence="12">
    <location>
        <begin position="205"/>
        <end position="273"/>
    </location>
</feature>
<keyword evidence="4" id="KW-0645">Protease</keyword>
<evidence type="ECO:0000256" key="8">
    <source>
        <dbReference type="ARBA" id="ARBA00022989"/>
    </source>
</evidence>
<feature type="transmembrane region" description="Helical" evidence="11">
    <location>
        <begin position="111"/>
        <end position="139"/>
    </location>
</feature>